<dbReference type="Gene3D" id="3.90.550.10">
    <property type="entry name" value="Spore Coat Polysaccharide Biosynthesis Protein SpsA, Chain A"/>
    <property type="match status" value="1"/>
</dbReference>
<evidence type="ECO:0000313" key="5">
    <source>
        <dbReference type="Proteomes" id="UP000619295"/>
    </source>
</evidence>
<dbReference type="CDD" id="cd06422">
    <property type="entry name" value="NTP_transferase_like_1"/>
    <property type="match status" value="1"/>
</dbReference>
<dbReference type="AlphaFoldDB" id="A0A927I2J6"/>
<dbReference type="SUPFAM" id="SSF53448">
    <property type="entry name" value="Nucleotide-diphospho-sugar transferases"/>
    <property type="match status" value="1"/>
</dbReference>
<sequence length="234" mass="25096">MVLAAGLGQRMRPITDTLPKPLVRIGGRAMLDHMLDRLADAGVEDAVVNVHHLAGQVEAHLAARQQPRITISDERAELLETGGGVKKALPLFGTTPFFHTNSDALWRETGRPALPAMARSWDPERMDILLLLADLETSLGFDGAGDFFRGADGRLTRRGSAARAPWVYAGVAILKPGLFADTPDGPFSLNLLFDRAIAQGRLFGEVLEGRWLHVGTPDAIAPAEAALAAQPVDA</sequence>
<evidence type="ECO:0000259" key="3">
    <source>
        <dbReference type="Pfam" id="PF00483"/>
    </source>
</evidence>
<accession>A0A927I2J6</accession>
<proteinExistence type="predicted"/>
<protein>
    <submittedName>
        <fullName evidence="4">Nucleotidyltransferase family protein</fullName>
    </submittedName>
</protein>
<name>A0A927I2J6_9HYPH</name>
<dbReference type="InterPro" id="IPR005835">
    <property type="entry name" value="NTP_transferase_dom"/>
</dbReference>
<reference evidence="4" key="1">
    <citation type="submission" date="2020-09" db="EMBL/GenBank/DDBJ databases">
        <title>Bosea spartocytisi sp. nov. a root nodule endophyte of Spartocytisus supranubius in the high mountain ecosystem fo the Teide National Park (Canary Islands, Spain).</title>
        <authorList>
            <person name="Pulido-Suarez L."/>
            <person name="Peix A."/>
            <person name="Igual J.M."/>
            <person name="Socas-Perez N."/>
            <person name="Velazquez E."/>
            <person name="Flores-Felix J.D."/>
            <person name="Leon-Barrios M."/>
        </authorList>
    </citation>
    <scope>NUCLEOTIDE SEQUENCE</scope>
    <source>
        <strain evidence="4">SSUT16</strain>
    </source>
</reference>
<dbReference type="InterPro" id="IPR029044">
    <property type="entry name" value="Nucleotide-diphossugar_trans"/>
</dbReference>
<keyword evidence="1" id="KW-0808">Transferase</keyword>
<evidence type="ECO:0000256" key="2">
    <source>
        <dbReference type="ARBA" id="ARBA00022695"/>
    </source>
</evidence>
<keyword evidence="5" id="KW-1185">Reference proteome</keyword>
<dbReference type="Proteomes" id="UP000619295">
    <property type="component" value="Unassembled WGS sequence"/>
</dbReference>
<dbReference type="GO" id="GO:0016779">
    <property type="term" value="F:nucleotidyltransferase activity"/>
    <property type="evidence" value="ECO:0007669"/>
    <property type="project" value="UniProtKB-KW"/>
</dbReference>
<feature type="domain" description="Nucleotidyl transferase" evidence="3">
    <location>
        <begin position="1"/>
        <end position="108"/>
    </location>
</feature>
<organism evidence="4 5">
    <name type="scientific">Bosea spartocytisi</name>
    <dbReference type="NCBI Taxonomy" id="2773451"/>
    <lineage>
        <taxon>Bacteria</taxon>
        <taxon>Pseudomonadati</taxon>
        <taxon>Pseudomonadota</taxon>
        <taxon>Alphaproteobacteria</taxon>
        <taxon>Hyphomicrobiales</taxon>
        <taxon>Boseaceae</taxon>
        <taxon>Bosea</taxon>
    </lineage>
</organism>
<dbReference type="Pfam" id="PF00483">
    <property type="entry name" value="NTP_transferase"/>
    <property type="match status" value="1"/>
</dbReference>
<evidence type="ECO:0000256" key="1">
    <source>
        <dbReference type="ARBA" id="ARBA00022679"/>
    </source>
</evidence>
<dbReference type="EMBL" id="JACXWY010000012">
    <property type="protein sequence ID" value="MBD3847678.1"/>
    <property type="molecule type" value="Genomic_DNA"/>
</dbReference>
<comment type="caution">
    <text evidence="4">The sequence shown here is derived from an EMBL/GenBank/DDBJ whole genome shotgun (WGS) entry which is preliminary data.</text>
</comment>
<evidence type="ECO:0000313" key="4">
    <source>
        <dbReference type="EMBL" id="MBD3847678.1"/>
    </source>
</evidence>
<dbReference type="PANTHER" id="PTHR43584">
    <property type="entry name" value="NUCLEOTIDYL TRANSFERASE"/>
    <property type="match status" value="1"/>
</dbReference>
<dbReference type="PANTHER" id="PTHR43584:SF8">
    <property type="entry name" value="N-ACETYLMURAMATE ALPHA-1-PHOSPHATE URIDYLYLTRANSFERASE"/>
    <property type="match status" value="1"/>
</dbReference>
<dbReference type="InterPro" id="IPR050065">
    <property type="entry name" value="GlmU-like"/>
</dbReference>
<keyword evidence="2" id="KW-0548">Nucleotidyltransferase</keyword>
<gene>
    <name evidence="4" type="ORF">IED13_18415</name>
</gene>